<dbReference type="Proteomes" id="UP000253729">
    <property type="component" value="Unassembled WGS sequence"/>
</dbReference>
<sequence>MAQMSRRMQASSGRFRAGRPATGWNIDARLSQQLGLKRRGEPGVWQLACANLPFHNAPLPISTSEVAHPIQPPNECYCCSAATLSSGGIPRSHQLSKPPYNRANFPRYPHSIETPIG</sequence>
<evidence type="ECO:0000313" key="3">
    <source>
        <dbReference type="Proteomes" id="UP000253729"/>
    </source>
</evidence>
<evidence type="ECO:0000313" key="2">
    <source>
        <dbReference type="EMBL" id="RDH30495.1"/>
    </source>
</evidence>
<accession>A0A3F3PUE5</accession>
<dbReference type="AlphaFoldDB" id="A0A3F3PUE5"/>
<name>A0A3F3PUE5_9EURO</name>
<keyword evidence="3" id="KW-1185">Reference proteome</keyword>
<proteinExistence type="predicted"/>
<protein>
    <submittedName>
        <fullName evidence="2">Uncharacterized protein</fullName>
    </submittedName>
</protein>
<dbReference type="GeneID" id="38144656"/>
<feature type="compositionally biased region" description="Polar residues" evidence="1">
    <location>
        <begin position="1"/>
        <end position="12"/>
    </location>
</feature>
<dbReference type="EMBL" id="KZ852060">
    <property type="protein sequence ID" value="RDH30495.1"/>
    <property type="molecule type" value="Genomic_DNA"/>
</dbReference>
<dbReference type="RefSeq" id="XP_026623517.1">
    <property type="nucleotide sequence ID" value="XM_026776300.1"/>
</dbReference>
<evidence type="ECO:0000256" key="1">
    <source>
        <dbReference type="SAM" id="MobiDB-lite"/>
    </source>
</evidence>
<organism evidence="2 3">
    <name type="scientific">Aspergillus welwitschiae</name>
    <dbReference type="NCBI Taxonomy" id="1341132"/>
    <lineage>
        <taxon>Eukaryota</taxon>
        <taxon>Fungi</taxon>
        <taxon>Dikarya</taxon>
        <taxon>Ascomycota</taxon>
        <taxon>Pezizomycotina</taxon>
        <taxon>Eurotiomycetes</taxon>
        <taxon>Eurotiomycetidae</taxon>
        <taxon>Eurotiales</taxon>
        <taxon>Aspergillaceae</taxon>
        <taxon>Aspergillus</taxon>
        <taxon>Aspergillus subgen. Circumdati</taxon>
    </lineage>
</organism>
<reference evidence="2 3" key="1">
    <citation type="submission" date="2018-07" db="EMBL/GenBank/DDBJ databases">
        <title>The genomes of Aspergillus section Nigri reveals drivers in fungal speciation.</title>
        <authorList>
            <consortium name="DOE Joint Genome Institute"/>
            <person name="Vesth T.C."/>
            <person name="Nybo J."/>
            <person name="Theobald S."/>
            <person name="Brandl J."/>
            <person name="Frisvad J.C."/>
            <person name="Nielsen K.F."/>
            <person name="Lyhne E.K."/>
            <person name="Kogle M.E."/>
            <person name="Kuo A."/>
            <person name="Riley R."/>
            <person name="Clum A."/>
            <person name="Nolan M."/>
            <person name="Lipzen A."/>
            <person name="Salamov A."/>
            <person name="Henrissat B."/>
            <person name="Wiebenga A."/>
            <person name="De vries R.P."/>
            <person name="Grigoriev I.V."/>
            <person name="Mortensen U.H."/>
            <person name="Andersen M.R."/>
            <person name="Baker S.E."/>
        </authorList>
    </citation>
    <scope>NUCLEOTIDE SEQUENCE [LARGE SCALE GENOMIC DNA]</scope>
    <source>
        <strain evidence="2 3">CBS 139.54b</strain>
    </source>
</reference>
<feature type="region of interest" description="Disordered" evidence="1">
    <location>
        <begin position="1"/>
        <end position="22"/>
    </location>
</feature>
<feature type="region of interest" description="Disordered" evidence="1">
    <location>
        <begin position="90"/>
        <end position="117"/>
    </location>
</feature>
<gene>
    <name evidence="2" type="ORF">BDQ94DRAFT_67587</name>
</gene>